<feature type="region of interest" description="Disordered" evidence="1">
    <location>
        <begin position="19"/>
        <end position="49"/>
    </location>
</feature>
<accession>A0A4Y2CYE9</accession>
<comment type="caution">
    <text evidence="2">The sequence shown here is derived from an EMBL/GenBank/DDBJ whole genome shotgun (WGS) entry which is preliminary data.</text>
</comment>
<gene>
    <name evidence="2" type="ORF">AVEN_57419_1</name>
</gene>
<dbReference type="PANTHER" id="PTHR10492:SF57">
    <property type="entry name" value="ATP-DEPENDENT DNA HELICASE"/>
    <property type="match status" value="1"/>
</dbReference>
<dbReference type="Proteomes" id="UP000499080">
    <property type="component" value="Unassembled WGS sequence"/>
</dbReference>
<protein>
    <recommendedName>
        <fullName evidence="4">Helitron helicase-like domain-containing protein</fullName>
    </recommendedName>
</protein>
<evidence type="ECO:0000256" key="1">
    <source>
        <dbReference type="SAM" id="MobiDB-lite"/>
    </source>
</evidence>
<name>A0A4Y2CYE9_ARAVE</name>
<dbReference type="OrthoDB" id="3366231at2759"/>
<evidence type="ECO:0008006" key="4">
    <source>
        <dbReference type="Google" id="ProtNLM"/>
    </source>
</evidence>
<keyword evidence="3" id="KW-1185">Reference proteome</keyword>
<dbReference type="AlphaFoldDB" id="A0A4Y2CYE9"/>
<dbReference type="EMBL" id="BGPR01000262">
    <property type="protein sequence ID" value="GBM08867.1"/>
    <property type="molecule type" value="Genomic_DNA"/>
</dbReference>
<evidence type="ECO:0000313" key="3">
    <source>
        <dbReference type="Proteomes" id="UP000499080"/>
    </source>
</evidence>
<feature type="compositionally biased region" description="Basic and acidic residues" evidence="1">
    <location>
        <begin position="24"/>
        <end position="45"/>
    </location>
</feature>
<evidence type="ECO:0000313" key="2">
    <source>
        <dbReference type="EMBL" id="GBM08867.1"/>
    </source>
</evidence>
<proteinExistence type="predicted"/>
<reference evidence="2 3" key="1">
    <citation type="journal article" date="2019" name="Sci. Rep.">
        <title>Orb-weaving spider Araneus ventricosus genome elucidates the spidroin gene catalogue.</title>
        <authorList>
            <person name="Kono N."/>
            <person name="Nakamura H."/>
            <person name="Ohtoshi R."/>
            <person name="Moran D.A.P."/>
            <person name="Shinohara A."/>
            <person name="Yoshida Y."/>
            <person name="Fujiwara M."/>
            <person name="Mori M."/>
            <person name="Tomita M."/>
            <person name="Arakawa K."/>
        </authorList>
    </citation>
    <scope>NUCLEOTIDE SEQUENCE [LARGE SCALE GENOMIC DNA]</scope>
</reference>
<organism evidence="2 3">
    <name type="scientific">Araneus ventricosus</name>
    <name type="common">Orbweaver spider</name>
    <name type="synonym">Epeira ventricosa</name>
    <dbReference type="NCBI Taxonomy" id="182803"/>
    <lineage>
        <taxon>Eukaryota</taxon>
        <taxon>Metazoa</taxon>
        <taxon>Ecdysozoa</taxon>
        <taxon>Arthropoda</taxon>
        <taxon>Chelicerata</taxon>
        <taxon>Arachnida</taxon>
        <taxon>Araneae</taxon>
        <taxon>Araneomorphae</taxon>
        <taxon>Entelegynae</taxon>
        <taxon>Araneoidea</taxon>
        <taxon>Araneidae</taxon>
        <taxon>Araneus</taxon>
    </lineage>
</organism>
<sequence>MGLQYLYYNLRLREQSSNESLDETLQRRSARNEADRLRRAGKRSDQLSQQRENRILSQIEALNEATEENVNGYPIYQRRARGPVKFGIHEMDNRWIVPYNTWLIKKFSAHINVEVRSSVKSVKCLYKCVYEGHDAASIILQSNDGLLKKSYVIMRLAVHLPNQQQVVFQIGQEVAAVARASMRHTTLTA</sequence>
<dbReference type="PANTHER" id="PTHR10492">
    <property type="match status" value="1"/>
</dbReference>